<gene>
    <name evidence="2" type="ORF">FDF74_02760</name>
</gene>
<dbReference type="SMART" id="SM00717">
    <property type="entry name" value="SANT"/>
    <property type="match status" value="1"/>
</dbReference>
<evidence type="ECO:0000313" key="2">
    <source>
        <dbReference type="EMBL" id="NEZ46131.1"/>
    </source>
</evidence>
<accession>A0A6M0R7D3</accession>
<dbReference type="EMBL" id="SXDP01000001">
    <property type="protein sequence ID" value="NEZ46131.1"/>
    <property type="molecule type" value="Genomic_DNA"/>
</dbReference>
<organism evidence="2 3">
    <name type="scientific">Clostridium niameyense</name>
    <dbReference type="NCBI Taxonomy" id="1622073"/>
    <lineage>
        <taxon>Bacteria</taxon>
        <taxon>Bacillati</taxon>
        <taxon>Bacillota</taxon>
        <taxon>Clostridia</taxon>
        <taxon>Eubacteriales</taxon>
        <taxon>Clostridiaceae</taxon>
        <taxon>Clostridium</taxon>
    </lineage>
</organism>
<dbReference type="InterPro" id="IPR001005">
    <property type="entry name" value="SANT/Myb"/>
</dbReference>
<sequence>MGRKFNLNKEQLQELIKKHSVKEIKSITGYGESTIYMHLNRYGLTNKKIRRYTREDVMYLEENWGVSSLKTIASNLGRTELAIIMKANKMGLGDSKLSLDGITISQLARTIQVHYQSIMRIWVEKYNFPVKSRVLINKRVRYVRYEEFWKWAENNKNLIDFSRVEENILGKEPKWVKEKRRIDILADNRSRNKKEWTEAEIERLKSLLSTYRYTYADISERLGRSECAIKRKIYDLKIPYRPIPKNNHIPWTKEKKIRLKELYNKGYTPNLIAKTIGKSEFSVYEKLRSMGV</sequence>
<feature type="domain" description="Myb-like" evidence="1">
    <location>
        <begin position="192"/>
        <end position="239"/>
    </location>
</feature>
<keyword evidence="3" id="KW-1185">Reference proteome</keyword>
<dbReference type="RefSeq" id="WP_163248404.1">
    <property type="nucleotide sequence ID" value="NZ_SXDP01000001.1"/>
</dbReference>
<proteinExistence type="predicted"/>
<dbReference type="AlphaFoldDB" id="A0A6M0R7D3"/>
<name>A0A6M0R7D3_9CLOT</name>
<protein>
    <recommendedName>
        <fullName evidence="1">Myb-like domain-containing protein</fullName>
    </recommendedName>
</protein>
<comment type="caution">
    <text evidence="2">The sequence shown here is derived from an EMBL/GenBank/DDBJ whole genome shotgun (WGS) entry which is preliminary data.</text>
</comment>
<dbReference type="Gene3D" id="1.10.10.60">
    <property type="entry name" value="Homeodomain-like"/>
    <property type="match status" value="1"/>
</dbReference>
<evidence type="ECO:0000313" key="3">
    <source>
        <dbReference type="Proteomes" id="UP000473885"/>
    </source>
</evidence>
<evidence type="ECO:0000259" key="1">
    <source>
        <dbReference type="SMART" id="SM00717"/>
    </source>
</evidence>
<dbReference type="Proteomes" id="UP000473885">
    <property type="component" value="Unassembled WGS sequence"/>
</dbReference>
<reference evidence="2 3" key="1">
    <citation type="submission" date="2019-04" db="EMBL/GenBank/DDBJ databases">
        <title>Genome sequencing of Clostridium botulinum Groups I-IV and Clostridium butyricum.</title>
        <authorList>
            <person name="Brunt J."/>
            <person name="Van Vliet A.H.M."/>
            <person name="Stringer S.C."/>
            <person name="Carter A.T."/>
            <person name="Peck M.W."/>
        </authorList>
    </citation>
    <scope>NUCLEOTIDE SEQUENCE [LARGE SCALE GENOMIC DNA]</scope>
    <source>
        <strain evidence="2 3">IFR 18/094</strain>
    </source>
</reference>